<feature type="transmembrane region" description="Helical" evidence="1">
    <location>
        <begin position="42"/>
        <end position="61"/>
    </location>
</feature>
<keyword evidence="1" id="KW-1133">Transmembrane helix</keyword>
<name>A0A2T6ART1_9RHOB</name>
<protein>
    <recommendedName>
        <fullName evidence="4">Zinc-ribbon domain-containing protein</fullName>
    </recommendedName>
</protein>
<dbReference type="AlphaFoldDB" id="A0A2T6ART1"/>
<keyword evidence="1" id="KW-0812">Transmembrane</keyword>
<keyword evidence="1" id="KW-0472">Membrane</keyword>
<evidence type="ECO:0000313" key="2">
    <source>
        <dbReference type="EMBL" id="PTX46446.1"/>
    </source>
</evidence>
<evidence type="ECO:0000313" key="3">
    <source>
        <dbReference type="Proteomes" id="UP000244069"/>
    </source>
</evidence>
<evidence type="ECO:0000256" key="1">
    <source>
        <dbReference type="SAM" id="Phobius"/>
    </source>
</evidence>
<dbReference type="EMBL" id="QBKN01000016">
    <property type="protein sequence ID" value="PTX46446.1"/>
    <property type="molecule type" value="Genomic_DNA"/>
</dbReference>
<proteinExistence type="predicted"/>
<dbReference type="Proteomes" id="UP000244069">
    <property type="component" value="Unassembled WGS sequence"/>
</dbReference>
<keyword evidence="3" id="KW-1185">Reference proteome</keyword>
<evidence type="ECO:0008006" key="4">
    <source>
        <dbReference type="Google" id="ProtNLM"/>
    </source>
</evidence>
<gene>
    <name evidence="2" type="ORF">C8N44_11621</name>
</gene>
<sequence length="77" mass="8187">MAFRLIRCVSCGHKLRPGSDLCGKCGEIAPTLNRSIGVIQHLSIAAVVILIVAALNASIAWPEVSSRTGYTTSHLLK</sequence>
<organism evidence="2 3">
    <name type="scientific">Allosediminivita pacifica</name>
    <dbReference type="NCBI Taxonomy" id="1267769"/>
    <lineage>
        <taxon>Bacteria</taxon>
        <taxon>Pseudomonadati</taxon>
        <taxon>Pseudomonadota</taxon>
        <taxon>Alphaproteobacteria</taxon>
        <taxon>Rhodobacterales</taxon>
        <taxon>Paracoccaceae</taxon>
        <taxon>Allosediminivita</taxon>
    </lineage>
</organism>
<comment type="caution">
    <text evidence="2">The sequence shown here is derived from an EMBL/GenBank/DDBJ whole genome shotgun (WGS) entry which is preliminary data.</text>
</comment>
<reference evidence="2 3" key="1">
    <citation type="submission" date="2018-04" db="EMBL/GenBank/DDBJ databases">
        <title>Genomic Encyclopedia of Archaeal and Bacterial Type Strains, Phase II (KMG-II): from individual species to whole genera.</title>
        <authorList>
            <person name="Goeker M."/>
        </authorList>
    </citation>
    <scope>NUCLEOTIDE SEQUENCE [LARGE SCALE GENOMIC DNA]</scope>
    <source>
        <strain evidence="2 3">DSM 29329</strain>
    </source>
</reference>
<dbReference type="RefSeq" id="WP_107977260.1">
    <property type="nucleotide sequence ID" value="NZ_BMEZ01000017.1"/>
</dbReference>
<accession>A0A2T6ART1</accession>